<evidence type="ECO:0000313" key="2">
    <source>
        <dbReference type="EMBL" id="MFC2248756.1"/>
    </source>
</evidence>
<feature type="coiled-coil region" evidence="1">
    <location>
        <begin position="43"/>
        <end position="70"/>
    </location>
</feature>
<comment type="caution">
    <text evidence="2">The sequence shown here is derived from an EMBL/GenBank/DDBJ whole genome shotgun (WGS) entry which is preliminary data.</text>
</comment>
<dbReference type="Proteomes" id="UP001595190">
    <property type="component" value="Unassembled WGS sequence"/>
</dbReference>
<evidence type="ECO:0008006" key="4">
    <source>
        <dbReference type="Google" id="ProtNLM"/>
    </source>
</evidence>
<keyword evidence="1" id="KW-0175">Coiled coil</keyword>
<protein>
    <recommendedName>
        <fullName evidence="4">C4-type zinc ribbon domain-containing protein</fullName>
    </recommendedName>
</protein>
<gene>
    <name evidence="2" type="ORF">ACETRX_03945</name>
</gene>
<accession>A0ABV6Z976</accession>
<sequence length="142" mass="16140">MPIVETIQAVTAAMTAVKELRAMEKQYDEAVFKLKIAELMGSLADAKTALVDTQDEIRAKDDEIARLKASFERHKDTVENRGDVYFAHEGRPTGLPLCRVCLMDGILIEQTRVPRRDGVDNQCPKCKTIYRHNLGFPYKDER</sequence>
<dbReference type="RefSeq" id="WP_394308687.1">
    <property type="nucleotide sequence ID" value="NZ_JBHGPK010000001.1"/>
</dbReference>
<dbReference type="EMBL" id="JBHGPK010000001">
    <property type="protein sequence ID" value="MFC2248756.1"/>
    <property type="molecule type" value="Genomic_DNA"/>
</dbReference>
<name>A0ABV6Z976_9HYPH</name>
<proteinExistence type="predicted"/>
<reference evidence="2 3" key="1">
    <citation type="submission" date="2024-09" db="EMBL/GenBank/DDBJ databases">
        <title>Description of Labrys sedimenti sp. nov., isolated from a diclofenac-degrading enrichment culture, and genome-based reclassification of Labrys portucalensis as a later heterotypic synonym of Labrys neptuniae.</title>
        <authorList>
            <person name="Tancsics A."/>
            <person name="Csepanyi A."/>
        </authorList>
    </citation>
    <scope>NUCLEOTIDE SEQUENCE [LARGE SCALE GENOMIC DNA]</scope>
    <source>
        <strain evidence="2 3">LMG 23412</strain>
    </source>
</reference>
<evidence type="ECO:0000313" key="3">
    <source>
        <dbReference type="Proteomes" id="UP001595190"/>
    </source>
</evidence>
<evidence type="ECO:0000256" key="1">
    <source>
        <dbReference type="SAM" id="Coils"/>
    </source>
</evidence>
<organism evidence="2 3">
    <name type="scientific">Labrys neptuniae</name>
    <dbReference type="NCBI Taxonomy" id="376174"/>
    <lineage>
        <taxon>Bacteria</taxon>
        <taxon>Pseudomonadati</taxon>
        <taxon>Pseudomonadota</taxon>
        <taxon>Alphaproteobacteria</taxon>
        <taxon>Hyphomicrobiales</taxon>
        <taxon>Xanthobacteraceae</taxon>
        <taxon>Labrys</taxon>
    </lineage>
</organism>